<sequence length="92" mass="10364">MINTKDPIWIFLDGKNLQLHFSSRLSLPLSKGGKAEGEQAAAIHIVLDDASTRHVVTSGTEASVKLDVFVLEDDFNDEAHQGWTREEFELYY</sequence>
<protein>
    <submittedName>
        <fullName evidence="1">Uncharacterized protein</fullName>
    </submittedName>
</protein>
<reference evidence="1 2" key="1">
    <citation type="journal article" date="2024" name="Plant Biotechnol. J.">
        <title>Genome and CRISPR/Cas9 system of a widespread forest tree (Populus alba) in the world.</title>
        <authorList>
            <person name="Liu Y.J."/>
            <person name="Jiang P.F."/>
            <person name="Han X.M."/>
            <person name="Li X.Y."/>
            <person name="Wang H.M."/>
            <person name="Wang Y.J."/>
            <person name="Wang X.X."/>
            <person name="Zeng Q.Y."/>
        </authorList>
    </citation>
    <scope>NUCLEOTIDE SEQUENCE [LARGE SCALE GENOMIC DNA]</scope>
    <source>
        <strain evidence="2">cv. PAL-ZL1</strain>
    </source>
</reference>
<evidence type="ECO:0000313" key="1">
    <source>
        <dbReference type="EMBL" id="KAL3578958.1"/>
    </source>
</evidence>
<evidence type="ECO:0000313" key="2">
    <source>
        <dbReference type="Proteomes" id="UP000309997"/>
    </source>
</evidence>
<keyword evidence="2" id="KW-1185">Reference proteome</keyword>
<name>A0ACC4BLQ8_POPAL</name>
<dbReference type="EMBL" id="RCHU02000010">
    <property type="protein sequence ID" value="KAL3578958.1"/>
    <property type="molecule type" value="Genomic_DNA"/>
</dbReference>
<proteinExistence type="predicted"/>
<comment type="caution">
    <text evidence="1">The sequence shown here is derived from an EMBL/GenBank/DDBJ whole genome shotgun (WGS) entry which is preliminary data.</text>
</comment>
<organism evidence="1 2">
    <name type="scientific">Populus alba</name>
    <name type="common">White poplar</name>
    <dbReference type="NCBI Taxonomy" id="43335"/>
    <lineage>
        <taxon>Eukaryota</taxon>
        <taxon>Viridiplantae</taxon>
        <taxon>Streptophyta</taxon>
        <taxon>Embryophyta</taxon>
        <taxon>Tracheophyta</taxon>
        <taxon>Spermatophyta</taxon>
        <taxon>Magnoliopsida</taxon>
        <taxon>eudicotyledons</taxon>
        <taxon>Gunneridae</taxon>
        <taxon>Pentapetalae</taxon>
        <taxon>rosids</taxon>
        <taxon>fabids</taxon>
        <taxon>Malpighiales</taxon>
        <taxon>Salicaceae</taxon>
        <taxon>Saliceae</taxon>
        <taxon>Populus</taxon>
    </lineage>
</organism>
<accession>A0ACC4BLQ8</accession>
<dbReference type="Proteomes" id="UP000309997">
    <property type="component" value="Unassembled WGS sequence"/>
</dbReference>
<gene>
    <name evidence="1" type="ORF">D5086_020462</name>
</gene>